<dbReference type="VEuPathDB" id="TrichDB:TVAGG3_0660490"/>
<keyword evidence="2" id="KW-0472">Membrane</keyword>
<dbReference type="RefSeq" id="XP_001312513.1">
    <property type="nucleotide sequence ID" value="XM_001312512.1"/>
</dbReference>
<accession>A2F666</accession>
<dbReference type="Proteomes" id="UP000001542">
    <property type="component" value="Unassembled WGS sequence"/>
</dbReference>
<feature type="compositionally biased region" description="Low complexity" evidence="1">
    <location>
        <begin position="119"/>
        <end position="133"/>
    </location>
</feature>
<sequence length="309" mass="33962">MFASLLIPQMNVEVLHIDMVTTKTVPQEKITECDDIPSPTPSPQSSYEETYSTMHSFSEMSSSTPEASCEESHSIMHPFSQTSSFTPDVSSEESHSIMHSFSETSSSTVENSFEESHSTMHSFSETSSSTVENSFEESHSTMHSFSETSSSTIDVSSEESHSTMQSFSQTSSSTIDVSFKESHSTLSSIGEIGSSKLYSNESNEYSCTFVQTISDIESYYFSPILSTTESSALQDSANSDNLKKKKKYLYAIIFIACGLVALAVLMTAVIIANEVKKHAEKLAHDPKNEAFIVETDDTHENTNDDSLSV</sequence>
<feature type="compositionally biased region" description="Polar residues" evidence="1">
    <location>
        <begin position="97"/>
        <end position="111"/>
    </location>
</feature>
<dbReference type="AlphaFoldDB" id="A2F666"/>
<keyword evidence="2" id="KW-1133">Transmembrane helix</keyword>
<feature type="compositionally biased region" description="Low complexity" evidence="1">
    <location>
        <begin position="141"/>
        <end position="155"/>
    </location>
</feature>
<name>A2F666_TRIV3</name>
<feature type="region of interest" description="Disordered" evidence="1">
    <location>
        <begin position="30"/>
        <end position="169"/>
    </location>
</feature>
<keyword evidence="4" id="KW-1185">Reference proteome</keyword>
<evidence type="ECO:0000256" key="1">
    <source>
        <dbReference type="SAM" id="MobiDB-lite"/>
    </source>
</evidence>
<reference evidence="3" key="2">
    <citation type="journal article" date="2007" name="Science">
        <title>Draft genome sequence of the sexually transmitted pathogen Trichomonas vaginalis.</title>
        <authorList>
            <person name="Carlton J.M."/>
            <person name="Hirt R.P."/>
            <person name="Silva J.C."/>
            <person name="Delcher A.L."/>
            <person name="Schatz M."/>
            <person name="Zhao Q."/>
            <person name="Wortman J.R."/>
            <person name="Bidwell S.L."/>
            <person name="Alsmark U.C.M."/>
            <person name="Besteiro S."/>
            <person name="Sicheritz-Ponten T."/>
            <person name="Noel C.J."/>
            <person name="Dacks J.B."/>
            <person name="Foster P.G."/>
            <person name="Simillion C."/>
            <person name="Van de Peer Y."/>
            <person name="Miranda-Saavedra D."/>
            <person name="Barton G.J."/>
            <person name="Westrop G.D."/>
            <person name="Mueller S."/>
            <person name="Dessi D."/>
            <person name="Fiori P.L."/>
            <person name="Ren Q."/>
            <person name="Paulsen I."/>
            <person name="Zhang H."/>
            <person name="Bastida-Corcuera F.D."/>
            <person name="Simoes-Barbosa A."/>
            <person name="Brown M.T."/>
            <person name="Hayes R.D."/>
            <person name="Mukherjee M."/>
            <person name="Okumura C.Y."/>
            <person name="Schneider R."/>
            <person name="Smith A.J."/>
            <person name="Vanacova S."/>
            <person name="Villalvazo M."/>
            <person name="Haas B.J."/>
            <person name="Pertea M."/>
            <person name="Feldblyum T.V."/>
            <person name="Utterback T.R."/>
            <person name="Shu C.L."/>
            <person name="Osoegawa K."/>
            <person name="de Jong P.J."/>
            <person name="Hrdy I."/>
            <person name="Horvathova L."/>
            <person name="Zubacova Z."/>
            <person name="Dolezal P."/>
            <person name="Malik S.B."/>
            <person name="Logsdon J.M. Jr."/>
            <person name="Henze K."/>
            <person name="Gupta A."/>
            <person name="Wang C.C."/>
            <person name="Dunne R.L."/>
            <person name="Upcroft J.A."/>
            <person name="Upcroft P."/>
            <person name="White O."/>
            <person name="Salzberg S.L."/>
            <person name="Tang P."/>
            <person name="Chiu C.-H."/>
            <person name="Lee Y.-S."/>
            <person name="Embley T.M."/>
            <person name="Coombs G.H."/>
            <person name="Mottram J.C."/>
            <person name="Tachezy J."/>
            <person name="Fraser-Liggett C.M."/>
            <person name="Johnson P.J."/>
        </authorList>
    </citation>
    <scope>NUCLEOTIDE SEQUENCE [LARGE SCALE GENOMIC DNA]</scope>
    <source>
        <strain evidence="3">G3</strain>
    </source>
</reference>
<feature type="transmembrane region" description="Helical" evidence="2">
    <location>
        <begin position="248"/>
        <end position="272"/>
    </location>
</feature>
<keyword evidence="2" id="KW-0812">Transmembrane</keyword>
<reference evidence="3" key="1">
    <citation type="submission" date="2006-10" db="EMBL/GenBank/DDBJ databases">
        <authorList>
            <person name="Amadeo P."/>
            <person name="Zhao Q."/>
            <person name="Wortman J."/>
            <person name="Fraser-Liggett C."/>
            <person name="Carlton J."/>
        </authorList>
    </citation>
    <scope>NUCLEOTIDE SEQUENCE</scope>
    <source>
        <strain evidence="3">G3</strain>
    </source>
</reference>
<proteinExistence type="predicted"/>
<protein>
    <submittedName>
        <fullName evidence="3">Uncharacterized protein</fullName>
    </submittedName>
</protein>
<feature type="compositionally biased region" description="Low complexity" evidence="1">
    <location>
        <begin position="52"/>
        <end position="67"/>
    </location>
</feature>
<organism evidence="3 4">
    <name type="scientific">Trichomonas vaginalis (strain ATCC PRA-98 / G3)</name>
    <dbReference type="NCBI Taxonomy" id="412133"/>
    <lineage>
        <taxon>Eukaryota</taxon>
        <taxon>Metamonada</taxon>
        <taxon>Parabasalia</taxon>
        <taxon>Trichomonadida</taxon>
        <taxon>Trichomonadidae</taxon>
        <taxon>Trichomonas</taxon>
    </lineage>
</organism>
<dbReference type="InParanoid" id="A2F666"/>
<evidence type="ECO:0000256" key="2">
    <source>
        <dbReference type="SAM" id="Phobius"/>
    </source>
</evidence>
<gene>
    <name evidence="3" type="ORF">TVAG_427470</name>
</gene>
<dbReference type="VEuPathDB" id="TrichDB:TVAG_427470"/>
<evidence type="ECO:0000313" key="3">
    <source>
        <dbReference type="EMBL" id="EAX99583.1"/>
    </source>
</evidence>
<dbReference type="KEGG" id="tva:4757393"/>
<dbReference type="EMBL" id="DS113632">
    <property type="protein sequence ID" value="EAX99583.1"/>
    <property type="molecule type" value="Genomic_DNA"/>
</dbReference>
<evidence type="ECO:0000313" key="4">
    <source>
        <dbReference type="Proteomes" id="UP000001542"/>
    </source>
</evidence>
<feature type="compositionally biased region" description="Polar residues" evidence="1">
    <location>
        <begin position="79"/>
        <end position="89"/>
    </location>
</feature>